<dbReference type="EMBL" id="JAUDZG010000004">
    <property type="protein sequence ID" value="KAK3305461.1"/>
    <property type="molecule type" value="Genomic_DNA"/>
</dbReference>
<feature type="compositionally biased region" description="Pro residues" evidence="1">
    <location>
        <begin position="148"/>
        <end position="158"/>
    </location>
</feature>
<reference evidence="2" key="2">
    <citation type="submission" date="2023-06" db="EMBL/GenBank/DDBJ databases">
        <authorList>
            <consortium name="Lawrence Berkeley National Laboratory"/>
            <person name="Mondo S.J."/>
            <person name="Hensen N."/>
            <person name="Bonometti L."/>
            <person name="Westerberg I."/>
            <person name="Brannstrom I.O."/>
            <person name="Guillou S."/>
            <person name="Cros-Aarteil S."/>
            <person name="Calhoun S."/>
            <person name="Haridas S."/>
            <person name="Kuo A."/>
            <person name="Pangilinan J."/>
            <person name="Riley R."/>
            <person name="Labutti K."/>
            <person name="Andreopoulos B."/>
            <person name="Lipzen A."/>
            <person name="Chen C."/>
            <person name="Yanf M."/>
            <person name="Daum C."/>
            <person name="Ng V."/>
            <person name="Clum A."/>
            <person name="Steindorff A."/>
            <person name="Ohm R."/>
            <person name="Martin F."/>
            <person name="Silar P."/>
            <person name="Natvig D."/>
            <person name="Lalanne C."/>
            <person name="Gautier V."/>
            <person name="Ament-Velasquez S.L."/>
            <person name="Kruys A."/>
            <person name="Hutchinson M.I."/>
            <person name="Powell A.J."/>
            <person name="Barry K."/>
            <person name="Miller A.N."/>
            <person name="Grigoriev I.V."/>
            <person name="Debuchy R."/>
            <person name="Gladieux P."/>
            <person name="Thoren M.H."/>
            <person name="Johannesson H."/>
        </authorList>
    </citation>
    <scope>NUCLEOTIDE SEQUENCE</scope>
    <source>
        <strain evidence="2">CBS 333.67</strain>
    </source>
</reference>
<evidence type="ECO:0000256" key="1">
    <source>
        <dbReference type="SAM" id="MobiDB-lite"/>
    </source>
</evidence>
<sequence length="235" mass="25721">MCLKRKRSESELAVFSSTQSLSSSRFSFDAMSAMDTARRGFFVPRLPTPSHLPIRTMKRFRDNRPSESEVYQHTLDVLYSAQRRDHEPHCVQPPRSPRITGTQAPTEAHTQIRRRGQQRSLHSFWNLPVPATSTDSLTSSPASSAMAPPSPTLTPPGTPTNCEDCGTGLGTGDNDVVMMDIDGYGLGVEDHTCVACGKTVCFSCSVSNLGEHRQCLVCVGPKGRVGGNSWMARHL</sequence>
<dbReference type="GeneID" id="87884625"/>
<keyword evidence="3" id="KW-1185">Reference proteome</keyword>
<comment type="caution">
    <text evidence="2">The sequence shown here is derived from an EMBL/GenBank/DDBJ whole genome shotgun (WGS) entry which is preliminary data.</text>
</comment>
<accession>A0AAJ0M1F1</accession>
<feature type="compositionally biased region" description="Polar residues" evidence="1">
    <location>
        <begin position="99"/>
        <end position="109"/>
    </location>
</feature>
<dbReference type="RefSeq" id="XP_062721241.1">
    <property type="nucleotide sequence ID" value="XM_062865796.1"/>
</dbReference>
<evidence type="ECO:0000313" key="3">
    <source>
        <dbReference type="Proteomes" id="UP001273166"/>
    </source>
</evidence>
<dbReference type="AlphaFoldDB" id="A0AAJ0M1F1"/>
<reference evidence="2" key="1">
    <citation type="journal article" date="2023" name="Mol. Phylogenet. Evol.">
        <title>Genome-scale phylogeny and comparative genomics of the fungal order Sordariales.</title>
        <authorList>
            <person name="Hensen N."/>
            <person name="Bonometti L."/>
            <person name="Westerberg I."/>
            <person name="Brannstrom I.O."/>
            <person name="Guillou S."/>
            <person name="Cros-Aarteil S."/>
            <person name="Calhoun S."/>
            <person name="Haridas S."/>
            <person name="Kuo A."/>
            <person name="Mondo S."/>
            <person name="Pangilinan J."/>
            <person name="Riley R."/>
            <person name="LaButti K."/>
            <person name="Andreopoulos B."/>
            <person name="Lipzen A."/>
            <person name="Chen C."/>
            <person name="Yan M."/>
            <person name="Daum C."/>
            <person name="Ng V."/>
            <person name="Clum A."/>
            <person name="Steindorff A."/>
            <person name="Ohm R.A."/>
            <person name="Martin F."/>
            <person name="Silar P."/>
            <person name="Natvig D.O."/>
            <person name="Lalanne C."/>
            <person name="Gautier V."/>
            <person name="Ament-Velasquez S.L."/>
            <person name="Kruys A."/>
            <person name="Hutchinson M.I."/>
            <person name="Powell A.J."/>
            <person name="Barry K."/>
            <person name="Miller A.N."/>
            <person name="Grigoriev I.V."/>
            <person name="Debuchy R."/>
            <person name="Gladieux P."/>
            <person name="Hiltunen Thoren M."/>
            <person name="Johannesson H."/>
        </authorList>
    </citation>
    <scope>NUCLEOTIDE SEQUENCE</scope>
    <source>
        <strain evidence="2">CBS 333.67</strain>
    </source>
</reference>
<feature type="region of interest" description="Disordered" evidence="1">
    <location>
        <begin position="85"/>
        <end position="109"/>
    </location>
</feature>
<proteinExistence type="predicted"/>
<organism evidence="2 3">
    <name type="scientific">Chaetomium strumarium</name>
    <dbReference type="NCBI Taxonomy" id="1170767"/>
    <lineage>
        <taxon>Eukaryota</taxon>
        <taxon>Fungi</taxon>
        <taxon>Dikarya</taxon>
        <taxon>Ascomycota</taxon>
        <taxon>Pezizomycotina</taxon>
        <taxon>Sordariomycetes</taxon>
        <taxon>Sordariomycetidae</taxon>
        <taxon>Sordariales</taxon>
        <taxon>Chaetomiaceae</taxon>
        <taxon>Chaetomium</taxon>
    </lineage>
</organism>
<gene>
    <name evidence="2" type="ORF">B0T15DRAFT_434322</name>
</gene>
<name>A0AAJ0M1F1_9PEZI</name>
<feature type="compositionally biased region" description="Low complexity" evidence="1">
    <location>
        <begin position="132"/>
        <end position="147"/>
    </location>
</feature>
<feature type="region of interest" description="Disordered" evidence="1">
    <location>
        <begin position="132"/>
        <end position="158"/>
    </location>
</feature>
<evidence type="ECO:0000313" key="2">
    <source>
        <dbReference type="EMBL" id="KAK3305461.1"/>
    </source>
</evidence>
<dbReference type="Proteomes" id="UP001273166">
    <property type="component" value="Unassembled WGS sequence"/>
</dbReference>
<protein>
    <submittedName>
        <fullName evidence="2">Uncharacterized protein</fullName>
    </submittedName>
</protein>